<keyword evidence="3" id="KW-0547">Nucleotide-binding</keyword>
<dbReference type="Gene3D" id="3.40.50.300">
    <property type="entry name" value="P-loop containing nucleotide triphosphate hydrolases"/>
    <property type="match status" value="1"/>
</dbReference>
<dbReference type="GO" id="GO:0005657">
    <property type="term" value="C:replication fork"/>
    <property type="evidence" value="ECO:0007669"/>
    <property type="project" value="TreeGrafter"/>
</dbReference>
<dbReference type="GO" id="GO:0000723">
    <property type="term" value="P:telomere maintenance"/>
    <property type="evidence" value="ECO:0007669"/>
    <property type="project" value="TreeGrafter"/>
</dbReference>
<comment type="subcellular location">
    <subcellularLocation>
        <location evidence="1">Nucleus</location>
    </subcellularLocation>
</comment>
<reference evidence="11" key="1">
    <citation type="submission" date="2015-12" db="EMBL/GenBank/DDBJ databases">
        <title>De novo transcriptome assembly of four potential Pierce s Disease insect vectors from Arizona vineyards.</title>
        <authorList>
            <person name="Tassone E.E."/>
        </authorList>
    </citation>
    <scope>NUCLEOTIDE SEQUENCE</scope>
</reference>
<dbReference type="EMBL" id="GEDC01009576">
    <property type="protein sequence ID" value="JAS27722.1"/>
    <property type="molecule type" value="Transcribed_RNA"/>
</dbReference>
<sequence>MALRDQIIPIDILQRLTQQNIKTIFEFIQEDSEKLSQICLISFKDIVDLKQNLISKYSADPQRGDQIYEKVYSVFKNISTGVKSFDNLLNGGLLIGNIYEICGFSGDGKTQFCLTIAANITHYLKQKIYYIDTKSDFNSHRLLEILSSRGLTTEECTAAMNLVQVVKVKDLNQLITYLDYLKNILSAPNNGCRLVIIESMPALFFHFLGDNEGLSLLNHLISQIKHIANEYQTVFIIVNLATSSTESEDSAEMEPGKSESWEEIKPSLGKYWLQAIGTRFLIQRINSASEERCIKVIKSSYLRVGESCKVTLSEYGYQ</sequence>
<dbReference type="PANTHER" id="PTHR46457">
    <property type="entry name" value="DNA REPAIR PROTEIN RAD51 HOMOLOG 4"/>
    <property type="match status" value="1"/>
</dbReference>
<dbReference type="GO" id="GO:0003697">
    <property type="term" value="F:single-stranded DNA binding"/>
    <property type="evidence" value="ECO:0007669"/>
    <property type="project" value="TreeGrafter"/>
</dbReference>
<keyword evidence="8" id="KW-0234">DNA repair</keyword>
<dbReference type="CDD" id="cd19489">
    <property type="entry name" value="Rad51D"/>
    <property type="match status" value="1"/>
</dbReference>
<dbReference type="InterPro" id="IPR047323">
    <property type="entry name" value="Rad51D_C"/>
</dbReference>
<dbReference type="SUPFAM" id="SSF52540">
    <property type="entry name" value="P-loop containing nucleoside triphosphate hydrolases"/>
    <property type="match status" value="1"/>
</dbReference>
<dbReference type="GO" id="GO:0007131">
    <property type="term" value="P:reciprocal meiotic recombination"/>
    <property type="evidence" value="ECO:0007669"/>
    <property type="project" value="TreeGrafter"/>
</dbReference>
<keyword evidence="5" id="KW-0067">ATP-binding</keyword>
<organism evidence="11">
    <name type="scientific">Clastoptera arizonana</name>
    <name type="common">Arizona spittle bug</name>
    <dbReference type="NCBI Taxonomy" id="38151"/>
    <lineage>
        <taxon>Eukaryota</taxon>
        <taxon>Metazoa</taxon>
        <taxon>Ecdysozoa</taxon>
        <taxon>Arthropoda</taxon>
        <taxon>Hexapoda</taxon>
        <taxon>Insecta</taxon>
        <taxon>Pterygota</taxon>
        <taxon>Neoptera</taxon>
        <taxon>Paraneoptera</taxon>
        <taxon>Hemiptera</taxon>
        <taxon>Auchenorrhyncha</taxon>
        <taxon>Cercopoidea</taxon>
        <taxon>Clastopteridae</taxon>
        <taxon>Clastoptera</taxon>
    </lineage>
</organism>
<dbReference type="InterPro" id="IPR020588">
    <property type="entry name" value="RecA_ATP-bd"/>
</dbReference>
<dbReference type="InterPro" id="IPR013632">
    <property type="entry name" value="Rad51_C"/>
</dbReference>
<dbReference type="GO" id="GO:0042148">
    <property type="term" value="P:DNA strand invasion"/>
    <property type="evidence" value="ECO:0007669"/>
    <property type="project" value="TreeGrafter"/>
</dbReference>
<evidence type="ECO:0000256" key="4">
    <source>
        <dbReference type="ARBA" id="ARBA00022763"/>
    </source>
</evidence>
<evidence type="ECO:0000256" key="1">
    <source>
        <dbReference type="ARBA" id="ARBA00004123"/>
    </source>
</evidence>
<dbReference type="GO" id="GO:0005524">
    <property type="term" value="F:ATP binding"/>
    <property type="evidence" value="ECO:0007669"/>
    <property type="project" value="UniProtKB-KW"/>
</dbReference>
<keyword evidence="7" id="KW-0233">DNA recombination</keyword>
<evidence type="ECO:0000259" key="10">
    <source>
        <dbReference type="PROSITE" id="PS50162"/>
    </source>
</evidence>
<dbReference type="PANTHER" id="PTHR46457:SF1">
    <property type="entry name" value="DNA REPAIR PROTEIN RAD51 HOMOLOG 4"/>
    <property type="match status" value="1"/>
</dbReference>
<dbReference type="GO" id="GO:0000724">
    <property type="term" value="P:double-strand break repair via homologous recombination"/>
    <property type="evidence" value="ECO:0007669"/>
    <property type="project" value="TreeGrafter"/>
</dbReference>
<accession>A0A1B6DPW6</accession>
<dbReference type="PROSITE" id="PS50162">
    <property type="entry name" value="RECA_2"/>
    <property type="match status" value="1"/>
</dbReference>
<keyword evidence="9" id="KW-0539">Nucleus</keyword>
<protein>
    <recommendedName>
        <fullName evidence="10">RecA family profile 1 domain-containing protein</fullName>
    </recommendedName>
</protein>
<proteinExistence type="inferred from homology"/>
<keyword evidence="4" id="KW-0227">DNA damage</keyword>
<comment type="similarity">
    <text evidence="2">Belongs to the RecA family. RAD51 subfamily.</text>
</comment>
<dbReference type="GO" id="GO:0005815">
    <property type="term" value="C:microtubule organizing center"/>
    <property type="evidence" value="ECO:0007669"/>
    <property type="project" value="TreeGrafter"/>
</dbReference>
<name>A0A1B6DPW6_9HEMI</name>
<dbReference type="Pfam" id="PF08423">
    <property type="entry name" value="Rad51"/>
    <property type="match status" value="1"/>
</dbReference>
<evidence type="ECO:0000256" key="9">
    <source>
        <dbReference type="ARBA" id="ARBA00023242"/>
    </source>
</evidence>
<dbReference type="GO" id="GO:0000400">
    <property type="term" value="F:four-way junction DNA binding"/>
    <property type="evidence" value="ECO:0007669"/>
    <property type="project" value="TreeGrafter"/>
</dbReference>
<evidence type="ECO:0000313" key="11">
    <source>
        <dbReference type="EMBL" id="JAS27722.1"/>
    </source>
</evidence>
<dbReference type="InterPro" id="IPR027417">
    <property type="entry name" value="P-loop_NTPase"/>
</dbReference>
<dbReference type="GO" id="GO:0140664">
    <property type="term" value="F:ATP-dependent DNA damage sensor activity"/>
    <property type="evidence" value="ECO:0007669"/>
    <property type="project" value="InterPro"/>
</dbReference>
<dbReference type="InterPro" id="IPR048943">
    <property type="entry name" value="RAD51D_N"/>
</dbReference>
<evidence type="ECO:0000256" key="2">
    <source>
        <dbReference type="ARBA" id="ARBA00007095"/>
    </source>
</evidence>
<evidence type="ECO:0000256" key="5">
    <source>
        <dbReference type="ARBA" id="ARBA00022840"/>
    </source>
</evidence>
<evidence type="ECO:0000256" key="7">
    <source>
        <dbReference type="ARBA" id="ARBA00023172"/>
    </source>
</evidence>
<evidence type="ECO:0000256" key="3">
    <source>
        <dbReference type="ARBA" id="ARBA00022741"/>
    </source>
</evidence>
<evidence type="ECO:0000256" key="8">
    <source>
        <dbReference type="ARBA" id="ARBA00023204"/>
    </source>
</evidence>
<dbReference type="AlphaFoldDB" id="A0A1B6DPW6"/>
<gene>
    <name evidence="11" type="ORF">g.6688</name>
</gene>
<dbReference type="InterPro" id="IPR051988">
    <property type="entry name" value="HRR_RAD51_Paralog"/>
</dbReference>
<dbReference type="Pfam" id="PF21794">
    <property type="entry name" value="RAD51D_N"/>
    <property type="match status" value="1"/>
</dbReference>
<dbReference type="GO" id="GO:0033063">
    <property type="term" value="C:Rad51B-Rad51C-Rad51D-XRCC2 complex"/>
    <property type="evidence" value="ECO:0007669"/>
    <property type="project" value="TreeGrafter"/>
</dbReference>
<feature type="domain" description="RecA family profile 1" evidence="10">
    <location>
        <begin position="74"/>
        <end position="243"/>
    </location>
</feature>
<evidence type="ECO:0000256" key="6">
    <source>
        <dbReference type="ARBA" id="ARBA00023125"/>
    </source>
</evidence>
<keyword evidence="6" id="KW-0238">DNA-binding</keyword>